<comment type="caution">
    <text evidence="7">The sequence shown here is derived from an EMBL/GenBank/DDBJ whole genome shotgun (WGS) entry which is preliminary data.</text>
</comment>
<keyword evidence="2" id="KW-0805">Transcription regulation</keyword>
<dbReference type="SUPFAM" id="SSF46894">
    <property type="entry name" value="C-terminal effector domain of the bipartite response regulators"/>
    <property type="match status" value="1"/>
</dbReference>
<dbReference type="PROSITE" id="PS51755">
    <property type="entry name" value="OMPR_PHOB"/>
    <property type="match status" value="1"/>
</dbReference>
<proteinExistence type="inferred from homology"/>
<dbReference type="EMBL" id="VIVK01000001">
    <property type="protein sequence ID" value="TWD82529.1"/>
    <property type="molecule type" value="Genomic_DNA"/>
</dbReference>
<gene>
    <name evidence="7" type="ORF">FB561_3662</name>
</gene>
<evidence type="ECO:0000256" key="2">
    <source>
        <dbReference type="ARBA" id="ARBA00023015"/>
    </source>
</evidence>
<evidence type="ECO:0000259" key="6">
    <source>
        <dbReference type="PROSITE" id="PS51755"/>
    </source>
</evidence>
<evidence type="ECO:0000256" key="5">
    <source>
        <dbReference type="PROSITE-ProRule" id="PRU01091"/>
    </source>
</evidence>
<keyword evidence="8" id="KW-1185">Reference proteome</keyword>
<dbReference type="PRINTS" id="PR00364">
    <property type="entry name" value="DISEASERSIST"/>
</dbReference>
<dbReference type="PANTHER" id="PTHR35807:SF1">
    <property type="entry name" value="TRANSCRIPTIONAL REGULATOR REDD"/>
    <property type="match status" value="1"/>
</dbReference>
<dbReference type="SMART" id="SM00028">
    <property type="entry name" value="TPR"/>
    <property type="match status" value="5"/>
</dbReference>
<dbReference type="InterPro" id="IPR001867">
    <property type="entry name" value="OmpR/PhoB-type_DNA-bd"/>
</dbReference>
<dbReference type="InterPro" id="IPR005158">
    <property type="entry name" value="BTAD"/>
</dbReference>
<evidence type="ECO:0000256" key="4">
    <source>
        <dbReference type="ARBA" id="ARBA00023163"/>
    </source>
</evidence>
<dbReference type="InterPro" id="IPR011990">
    <property type="entry name" value="TPR-like_helical_dom_sf"/>
</dbReference>
<dbReference type="Gene3D" id="1.25.40.10">
    <property type="entry name" value="Tetratricopeptide repeat domain"/>
    <property type="match status" value="2"/>
</dbReference>
<dbReference type="InterPro" id="IPR051677">
    <property type="entry name" value="AfsR-DnrI-RedD_regulator"/>
</dbReference>
<dbReference type="CDD" id="cd15831">
    <property type="entry name" value="BTAD"/>
    <property type="match status" value="1"/>
</dbReference>
<dbReference type="RefSeq" id="WP_145808186.1">
    <property type="nucleotide sequence ID" value="NZ_VIVK01000001.1"/>
</dbReference>
<dbReference type="InterPro" id="IPR036388">
    <property type="entry name" value="WH-like_DNA-bd_sf"/>
</dbReference>
<accession>A0A561BUI1</accession>
<dbReference type="GO" id="GO:0000160">
    <property type="term" value="P:phosphorelay signal transduction system"/>
    <property type="evidence" value="ECO:0007669"/>
    <property type="project" value="InterPro"/>
</dbReference>
<comment type="similarity">
    <text evidence="1">Belongs to the AfsR/DnrI/RedD regulatory family.</text>
</comment>
<evidence type="ECO:0000313" key="8">
    <source>
        <dbReference type="Proteomes" id="UP000318380"/>
    </source>
</evidence>
<sequence>MAATSVRLLGELLIEVNGTRVSPRGEVQRSLVALLALAAGRPVAAATLIERLWGEELPVNPRATLHSAMARLRRTLGDTVVTHHEGYELAIARADVDALTMADLFAAAEREDDPARKHSLLGQGIACWDEPFVGGFVDWLAQTEKASLTECYLTAVERWADLGRRLDQPDTACARLREVVAQHPLRESLWSRYLLALAADGRRADAVAQYEQACAYLQEELGVGPGAELRSALAVVTANPQPAEPVQLRQLPADLPRFFGRQETLAELDRLLLRSDLAPIANKVVVLHGEAGVGKTCVAVHWAHHAEGLPDDAHLFVDLAGYARSSPLTPDEALDEMLRAMGVDGQSIPPSLNGRSAMFRSLTATRPLVLVLDDARSAEQVRPLLPGGSSLVLITSRSRLDGLSARDGVHQVAVPTLRPEEARGLLRTMISKPTTAAHLDRLAELCSGLPLALAVASARVNRQPRLASADAVDRLGLAEDWLDLLTVADDPASDLRAVLDSSYRTLGPECARLFRAFGVIGHPLSTAGAAAAADLELPAATKALYRLTDLHLVTESAHGRYEQHALLSAFAREKAGKEDGDDVVTRIEARLLEWYLHTVQAASAAMGVPAGPGYAAEPPPGCRPQEFTSFGQAMTWYATERRYLVHAVVDGARRGHHRTAAQLALNLWTYLEQIWDFTDSAKVQQVALDAAKAAGDPLLEAFAANQIAISAGRSGDAQAACEMLRRALELFRQVGHAEGEGIALDNLGLALRLTGEYDESARRLEAALVTARRDGDELRTARLLNNLAVTQLALERFDEAAESATEAVRLHEAEDDWRGLAYAQDTAGQVRLAQQRPAEAIHHLEEAVRLATEYQLAVTSLGSRIKLGHAHFGVGNVEAARSAWTEALRLHDQLAPCDRERQQATGDELRELLAKVTG</sequence>
<feature type="domain" description="OmpR/PhoB-type" evidence="6">
    <location>
        <begin position="1"/>
        <end position="91"/>
    </location>
</feature>
<dbReference type="InterPro" id="IPR027417">
    <property type="entry name" value="P-loop_NTPase"/>
</dbReference>
<dbReference type="SMART" id="SM01043">
    <property type="entry name" value="BTAD"/>
    <property type="match status" value="1"/>
</dbReference>
<keyword evidence="4" id="KW-0804">Transcription</keyword>
<dbReference type="Gene3D" id="3.40.50.300">
    <property type="entry name" value="P-loop containing nucleotide triphosphate hydrolases"/>
    <property type="match status" value="1"/>
</dbReference>
<dbReference type="SMART" id="SM00862">
    <property type="entry name" value="Trans_reg_C"/>
    <property type="match status" value="1"/>
</dbReference>
<dbReference type="Pfam" id="PF13424">
    <property type="entry name" value="TPR_12"/>
    <property type="match status" value="2"/>
</dbReference>
<dbReference type="InterPro" id="IPR016032">
    <property type="entry name" value="Sig_transdc_resp-reg_C-effctor"/>
</dbReference>
<dbReference type="SUPFAM" id="SSF52540">
    <property type="entry name" value="P-loop containing nucleoside triphosphate hydrolases"/>
    <property type="match status" value="1"/>
</dbReference>
<dbReference type="InterPro" id="IPR019734">
    <property type="entry name" value="TPR_rpt"/>
</dbReference>
<evidence type="ECO:0000256" key="1">
    <source>
        <dbReference type="ARBA" id="ARBA00005820"/>
    </source>
</evidence>
<dbReference type="Gene3D" id="1.10.10.10">
    <property type="entry name" value="Winged helix-like DNA-binding domain superfamily/Winged helix DNA-binding domain"/>
    <property type="match status" value="1"/>
</dbReference>
<feature type="DNA-binding region" description="OmpR/PhoB-type" evidence="5">
    <location>
        <begin position="1"/>
        <end position="91"/>
    </location>
</feature>
<dbReference type="Proteomes" id="UP000318380">
    <property type="component" value="Unassembled WGS sequence"/>
</dbReference>
<dbReference type="PANTHER" id="PTHR35807">
    <property type="entry name" value="TRANSCRIPTIONAL REGULATOR REDD-RELATED"/>
    <property type="match status" value="1"/>
</dbReference>
<keyword evidence="3 5" id="KW-0238">DNA-binding</keyword>
<evidence type="ECO:0000256" key="3">
    <source>
        <dbReference type="ARBA" id="ARBA00023125"/>
    </source>
</evidence>
<dbReference type="GO" id="GO:0003677">
    <property type="term" value="F:DNA binding"/>
    <property type="evidence" value="ECO:0007669"/>
    <property type="project" value="UniProtKB-UniRule"/>
</dbReference>
<dbReference type="SUPFAM" id="SSF48452">
    <property type="entry name" value="TPR-like"/>
    <property type="match status" value="2"/>
</dbReference>
<organism evidence="7 8">
    <name type="scientific">Kribbella amoyensis</name>
    <dbReference type="NCBI Taxonomy" id="996641"/>
    <lineage>
        <taxon>Bacteria</taxon>
        <taxon>Bacillati</taxon>
        <taxon>Actinomycetota</taxon>
        <taxon>Actinomycetes</taxon>
        <taxon>Propionibacteriales</taxon>
        <taxon>Kribbellaceae</taxon>
        <taxon>Kribbella</taxon>
    </lineage>
</organism>
<dbReference type="GO" id="GO:0006355">
    <property type="term" value="P:regulation of DNA-templated transcription"/>
    <property type="evidence" value="ECO:0007669"/>
    <property type="project" value="InterPro"/>
</dbReference>
<dbReference type="OrthoDB" id="7628974at2"/>
<evidence type="ECO:0000313" key="7">
    <source>
        <dbReference type="EMBL" id="TWD82529.1"/>
    </source>
</evidence>
<dbReference type="AlphaFoldDB" id="A0A561BUI1"/>
<dbReference type="GO" id="GO:0043531">
    <property type="term" value="F:ADP binding"/>
    <property type="evidence" value="ECO:0007669"/>
    <property type="project" value="InterPro"/>
</dbReference>
<name>A0A561BUI1_9ACTN</name>
<dbReference type="Pfam" id="PF03704">
    <property type="entry name" value="BTAD"/>
    <property type="match status" value="1"/>
</dbReference>
<reference evidence="7 8" key="1">
    <citation type="submission" date="2019-06" db="EMBL/GenBank/DDBJ databases">
        <title>Sequencing the genomes of 1000 actinobacteria strains.</title>
        <authorList>
            <person name="Klenk H.-P."/>
        </authorList>
    </citation>
    <scope>NUCLEOTIDE SEQUENCE [LARGE SCALE GENOMIC DNA]</scope>
    <source>
        <strain evidence="7 8">DSM 24683</strain>
    </source>
</reference>
<protein>
    <submittedName>
        <fullName evidence="7">DNA-binding SARP family transcriptional activator</fullName>
    </submittedName>
</protein>